<evidence type="ECO:0000256" key="2">
    <source>
        <dbReference type="SAM" id="SignalP"/>
    </source>
</evidence>
<dbReference type="EMBL" id="CP045929">
    <property type="protein sequence ID" value="QGK68599.1"/>
    <property type="molecule type" value="Genomic_DNA"/>
</dbReference>
<dbReference type="Proteomes" id="UP000371041">
    <property type="component" value="Chromosome"/>
</dbReference>
<keyword evidence="2" id="KW-0732">Signal</keyword>
<dbReference type="KEGG" id="sace:GIY23_02640"/>
<evidence type="ECO:0000256" key="1">
    <source>
        <dbReference type="SAM" id="MobiDB-lite"/>
    </source>
</evidence>
<dbReference type="PROSITE" id="PS51257">
    <property type="entry name" value="PROKAR_LIPOPROTEIN"/>
    <property type="match status" value="1"/>
</dbReference>
<dbReference type="PANTHER" id="PTHR36933">
    <property type="entry name" value="SLL0788 PROTEIN"/>
    <property type="match status" value="1"/>
</dbReference>
<evidence type="ECO:0000313" key="5">
    <source>
        <dbReference type="Proteomes" id="UP000371041"/>
    </source>
</evidence>
<feature type="domain" description="DUF305" evidence="3">
    <location>
        <begin position="57"/>
        <end position="201"/>
    </location>
</feature>
<accession>A0A5Q3QAG1</accession>
<protein>
    <submittedName>
        <fullName evidence="4">DUF305 domain-containing protein</fullName>
    </submittedName>
</protein>
<feature type="region of interest" description="Disordered" evidence="1">
    <location>
        <begin position="27"/>
        <end position="52"/>
    </location>
</feature>
<dbReference type="InterPro" id="IPR005183">
    <property type="entry name" value="DUF305_CopM-like"/>
</dbReference>
<keyword evidence="5" id="KW-1185">Reference proteome</keyword>
<dbReference type="Gene3D" id="1.20.1260.10">
    <property type="match status" value="1"/>
</dbReference>
<reference evidence="5" key="1">
    <citation type="submission" date="2019-11" db="EMBL/GenBank/DDBJ databases">
        <title>The complete genome sequence of Saccharopolyspora sp. E2A.</title>
        <authorList>
            <person name="Zhang G."/>
        </authorList>
    </citation>
    <scope>NUCLEOTIDE SEQUENCE [LARGE SCALE GENOMIC DNA]</scope>
    <source>
        <strain evidence="5">E2A</strain>
    </source>
</reference>
<feature type="signal peptide" evidence="2">
    <location>
        <begin position="1"/>
        <end position="21"/>
    </location>
</feature>
<feature type="chain" id="PRO_5039533880" evidence="2">
    <location>
        <begin position="22"/>
        <end position="204"/>
    </location>
</feature>
<dbReference type="RefSeq" id="WP_154075208.1">
    <property type="nucleotide sequence ID" value="NZ_CP045929.1"/>
</dbReference>
<organism evidence="4 5">
    <name type="scientific">Allosaccharopolyspora coralli</name>
    <dbReference type="NCBI Taxonomy" id="2665642"/>
    <lineage>
        <taxon>Bacteria</taxon>
        <taxon>Bacillati</taxon>
        <taxon>Actinomycetota</taxon>
        <taxon>Actinomycetes</taxon>
        <taxon>Pseudonocardiales</taxon>
        <taxon>Pseudonocardiaceae</taxon>
        <taxon>Allosaccharopolyspora</taxon>
    </lineage>
</organism>
<evidence type="ECO:0000313" key="4">
    <source>
        <dbReference type="EMBL" id="QGK68599.1"/>
    </source>
</evidence>
<dbReference type="InterPro" id="IPR012347">
    <property type="entry name" value="Ferritin-like"/>
</dbReference>
<proteinExistence type="predicted"/>
<name>A0A5Q3QAG1_9PSEU</name>
<sequence length="204" mass="22109">MQRTHVLRSAAAAVAAAALLAGCGGTGENTNPAPATPPNTEQSQNPEAEQGGHNQADVAFLQGMIPHHEQAIEMSRPAPERAQSDQVKDLARQIEAAQGPEIQAMSGMLRDWGVPESPSDMHGMDHGDMGMMSPDQMQRFGQAEGAQFDRMFLTMMIEHHEGAVTMARTELDDGQNPEAKQLAQQIIDSQRAEIDTMNNLLEQN</sequence>
<dbReference type="PANTHER" id="PTHR36933:SF1">
    <property type="entry name" value="SLL0788 PROTEIN"/>
    <property type="match status" value="1"/>
</dbReference>
<evidence type="ECO:0000259" key="3">
    <source>
        <dbReference type="Pfam" id="PF03713"/>
    </source>
</evidence>
<gene>
    <name evidence="4" type="ORF">GIY23_02640</name>
</gene>
<dbReference type="AlphaFoldDB" id="A0A5Q3QAG1"/>
<dbReference type="Pfam" id="PF03713">
    <property type="entry name" value="DUF305"/>
    <property type="match status" value="1"/>
</dbReference>